<keyword evidence="4" id="KW-1185">Reference proteome</keyword>
<feature type="transmembrane region" description="Helical" evidence="2">
    <location>
        <begin position="27"/>
        <end position="44"/>
    </location>
</feature>
<keyword evidence="2" id="KW-0812">Transmembrane</keyword>
<organism evidence="3 4">
    <name type="scientific">Streptomyces liangshanensis</name>
    <dbReference type="NCBI Taxonomy" id="2717324"/>
    <lineage>
        <taxon>Bacteria</taxon>
        <taxon>Bacillati</taxon>
        <taxon>Actinomycetota</taxon>
        <taxon>Actinomycetes</taxon>
        <taxon>Kitasatosporales</taxon>
        <taxon>Streptomycetaceae</taxon>
        <taxon>Streptomyces</taxon>
    </lineage>
</organism>
<reference evidence="3 4" key="1">
    <citation type="submission" date="2020-03" db="EMBL/GenBank/DDBJ databases">
        <title>A novel species.</title>
        <authorList>
            <person name="Gao J."/>
        </authorList>
    </citation>
    <scope>NUCLEOTIDE SEQUENCE [LARGE SCALE GENOMIC DNA]</scope>
    <source>
        <strain evidence="3 4">QMT-12</strain>
    </source>
</reference>
<feature type="compositionally biased region" description="Pro residues" evidence="1">
    <location>
        <begin position="88"/>
        <end position="107"/>
    </location>
</feature>
<gene>
    <name evidence="3" type="ORF">HA039_13455</name>
</gene>
<keyword evidence="2" id="KW-0472">Membrane</keyword>
<dbReference type="AlphaFoldDB" id="A0A6G9H9J5"/>
<feature type="compositionally biased region" description="Gly residues" evidence="1">
    <location>
        <begin position="48"/>
        <end position="57"/>
    </location>
</feature>
<proteinExistence type="predicted"/>
<keyword evidence="2" id="KW-1133">Transmembrane helix</keyword>
<dbReference type="KEGG" id="slia:HA039_13455"/>
<dbReference type="Proteomes" id="UP000501179">
    <property type="component" value="Chromosome"/>
</dbReference>
<dbReference type="EMBL" id="CP050177">
    <property type="protein sequence ID" value="QIQ06881.1"/>
    <property type="molecule type" value="Genomic_DNA"/>
</dbReference>
<name>A0A6G9H9J5_9ACTN</name>
<accession>A0A6G9H9J5</accession>
<sequence length="136" mass="12793">MAVVAVGALAAHLVVVGLDQADKWASVLGLFVALAGLGISVAGIRRTTGGGGGGTGGSQAVENSAVGGGVTQVAGTGGSVRITHRGPAGPPLAVPPGATPTQAPPPGGGQSVRGTSASGPVDQVRDTTSDVEIDGP</sequence>
<protein>
    <submittedName>
        <fullName evidence="3">Uncharacterized protein</fullName>
    </submittedName>
</protein>
<evidence type="ECO:0000313" key="4">
    <source>
        <dbReference type="Proteomes" id="UP000501179"/>
    </source>
</evidence>
<evidence type="ECO:0000313" key="3">
    <source>
        <dbReference type="EMBL" id="QIQ06881.1"/>
    </source>
</evidence>
<evidence type="ECO:0000256" key="1">
    <source>
        <dbReference type="SAM" id="MobiDB-lite"/>
    </source>
</evidence>
<evidence type="ECO:0000256" key="2">
    <source>
        <dbReference type="SAM" id="Phobius"/>
    </source>
</evidence>
<feature type="region of interest" description="Disordered" evidence="1">
    <location>
        <begin position="45"/>
        <end position="136"/>
    </location>
</feature>
<feature type="compositionally biased region" description="Gly residues" evidence="1">
    <location>
        <begin position="66"/>
        <end position="78"/>
    </location>
</feature>